<evidence type="ECO:0000259" key="2">
    <source>
        <dbReference type="PROSITE" id="PS51833"/>
    </source>
</evidence>
<comment type="caution">
    <text evidence="3">The sequence shown here is derived from an EMBL/GenBank/DDBJ whole genome shotgun (WGS) entry which is preliminary data.</text>
</comment>
<reference evidence="3 4" key="1">
    <citation type="submission" date="2019-12" db="EMBL/GenBank/DDBJ databases">
        <title>Novel species isolated from a subtropical stream in China.</title>
        <authorList>
            <person name="Lu H."/>
        </authorList>
    </citation>
    <scope>NUCLEOTIDE SEQUENCE [LARGE SCALE GENOMIC DNA]</scope>
    <source>
        <strain evidence="3 4">FT127W</strain>
    </source>
</reference>
<organism evidence="3 4">
    <name type="scientific">Pseudoduganella aquatica</name>
    <dbReference type="NCBI Taxonomy" id="2660641"/>
    <lineage>
        <taxon>Bacteria</taxon>
        <taxon>Pseudomonadati</taxon>
        <taxon>Pseudomonadota</taxon>
        <taxon>Betaproteobacteria</taxon>
        <taxon>Burkholderiales</taxon>
        <taxon>Oxalobacteraceae</taxon>
        <taxon>Telluria group</taxon>
        <taxon>Pseudoduganella</taxon>
    </lineage>
</organism>
<dbReference type="Gene3D" id="1.10.3210.10">
    <property type="entry name" value="Hypothetical protein af1432"/>
    <property type="match status" value="1"/>
</dbReference>
<dbReference type="InterPro" id="IPR006675">
    <property type="entry name" value="HDIG_dom"/>
</dbReference>
<dbReference type="PANTHER" id="PTHR33525:SF6">
    <property type="entry name" value="HDOD DOMAIN-CONTAINING PROTEIN"/>
    <property type="match status" value="1"/>
</dbReference>
<dbReference type="EMBL" id="WWCU01000055">
    <property type="protein sequence ID" value="MYN11099.1"/>
    <property type="molecule type" value="Genomic_DNA"/>
</dbReference>
<evidence type="ECO:0000259" key="1">
    <source>
        <dbReference type="PROSITE" id="PS51831"/>
    </source>
</evidence>
<evidence type="ECO:0000313" key="3">
    <source>
        <dbReference type="EMBL" id="MYN11099.1"/>
    </source>
</evidence>
<dbReference type="Proteomes" id="UP000450676">
    <property type="component" value="Unassembled WGS sequence"/>
</dbReference>
<dbReference type="RefSeq" id="WP_161075370.1">
    <property type="nucleotide sequence ID" value="NZ_CP086370.1"/>
</dbReference>
<dbReference type="PROSITE" id="PS51831">
    <property type="entry name" value="HD"/>
    <property type="match status" value="1"/>
</dbReference>
<dbReference type="InterPro" id="IPR052340">
    <property type="entry name" value="RNase_Y/CdgJ"/>
</dbReference>
<dbReference type="SUPFAM" id="SSF109604">
    <property type="entry name" value="HD-domain/PDEase-like"/>
    <property type="match status" value="1"/>
</dbReference>
<dbReference type="InterPro" id="IPR013976">
    <property type="entry name" value="HDOD"/>
</dbReference>
<dbReference type="PROSITE" id="PS51833">
    <property type="entry name" value="HDOD"/>
    <property type="match status" value="1"/>
</dbReference>
<evidence type="ECO:0000313" key="4">
    <source>
        <dbReference type="Proteomes" id="UP000450676"/>
    </source>
</evidence>
<accession>A0A7X4HH38</accession>
<keyword evidence="4" id="KW-1185">Reference proteome</keyword>
<feature type="domain" description="HD" evidence="1">
    <location>
        <begin position="111"/>
        <end position="232"/>
    </location>
</feature>
<gene>
    <name evidence="3" type="ORF">GTP77_27655</name>
</gene>
<dbReference type="PANTHER" id="PTHR33525">
    <property type="match status" value="1"/>
</dbReference>
<name>A0A7X4HH38_9BURK</name>
<feature type="domain" description="HDOD" evidence="2">
    <location>
        <begin position="17"/>
        <end position="211"/>
    </location>
</feature>
<sequence>MATLPTMEDVARRVQDLPSLPAVVGELLACVGQEGLDLQVLAGKIALDQSLSAKTLRLANSSFYGMPSRVTTIQQAVAVLGVHNIRTLVTACSVTGSFRGMAGSSFDLPAFWRHSVATAACARALARPLRQNPDTAFIAGLLHDLGTLVLATRYPDEYAMLEAHRVQQDCSQSEAERAIFGFDHAGIGGALAARWQFPLQIQRAVARHHNTEELEAPSLALAIHLANAVAHGLDLAGREDEQAPPVGWPAWQAAALSDQVCQEVFAESERTFHDLCQILVN</sequence>
<dbReference type="InterPro" id="IPR003607">
    <property type="entry name" value="HD/PDEase_dom"/>
</dbReference>
<dbReference type="InterPro" id="IPR006674">
    <property type="entry name" value="HD_domain"/>
</dbReference>
<dbReference type="AlphaFoldDB" id="A0A7X4HH38"/>
<dbReference type="NCBIfam" id="TIGR00277">
    <property type="entry name" value="HDIG"/>
    <property type="match status" value="1"/>
</dbReference>
<protein>
    <submittedName>
        <fullName evidence="3">HDOD domain-containing protein</fullName>
    </submittedName>
</protein>
<dbReference type="SMART" id="SM00471">
    <property type="entry name" value="HDc"/>
    <property type="match status" value="1"/>
</dbReference>
<dbReference type="Pfam" id="PF08668">
    <property type="entry name" value="HDOD"/>
    <property type="match status" value="1"/>
</dbReference>
<proteinExistence type="predicted"/>